<evidence type="ECO:0000313" key="3">
    <source>
        <dbReference type="EMBL" id="ACM23659.1"/>
    </source>
</evidence>
<dbReference type="InterPro" id="IPR044910">
    <property type="entry name" value="TM_1086_SG_dom"/>
</dbReference>
<proteinExistence type="predicted"/>
<evidence type="ECO:0000259" key="1">
    <source>
        <dbReference type="Pfam" id="PF14505"/>
    </source>
</evidence>
<dbReference type="InterPro" id="IPR048399">
    <property type="entry name" value="DUF4438_C"/>
</dbReference>
<dbReference type="InterPro" id="IPR029433">
    <property type="entry name" value="DUF4438_N"/>
</dbReference>
<dbReference type="Pfam" id="PF14505">
    <property type="entry name" value="DUF4438"/>
    <property type="match status" value="1"/>
</dbReference>
<dbReference type="InterPro" id="IPR044909">
    <property type="entry name" value="TM_1086_sf"/>
</dbReference>
<sequence length="284" mass="30504">MKFVRTNKDRLVLISVAGEIAPARMRSPYSVTTEGKVKVIPVLGGITYNVRVGDSAYGWEGDHVEPGVSVMARKKEEEIPFMTLPCIGNEVIVMSGDAKGSRGVVTGKHGGVNHVIVHFDDEVLEKLMVGDKVLIKAWGQGMKLLDHPDVKVMNIDPDLFEKIGIVEKDGKLHVPVVAKVPAHLMGSGIGASSSASTDYDIMALDPREVGVEDLRLGDIVAIMDHDNSYGVGKYRKGMISIGIVVHSACVSAGHGPGVVVIMTGEESVLVPEVVERSNISDYLR</sequence>
<evidence type="ECO:0000259" key="2">
    <source>
        <dbReference type="Pfam" id="PF20999"/>
    </source>
</evidence>
<dbReference type="HOGENOM" id="CLU_075784_0_0_0"/>
<accession>B9K9M6</accession>
<dbReference type="eggNOG" id="ENOG502Z80Y">
    <property type="taxonomic scope" value="Bacteria"/>
</dbReference>
<dbReference type="Pfam" id="PF20999">
    <property type="entry name" value="DUF4438_C"/>
    <property type="match status" value="1"/>
</dbReference>
<dbReference type="KEGG" id="tna:CTN_1483"/>
<protein>
    <recommendedName>
        <fullName evidence="5">DUF4438 domain-containing protein</fullName>
    </recommendedName>
</protein>
<evidence type="ECO:0008006" key="5">
    <source>
        <dbReference type="Google" id="ProtNLM"/>
    </source>
</evidence>
<reference evidence="3 4" key="1">
    <citation type="journal article" date="2009" name="Biosci. Biotechnol. Biochem.">
        <title>WeGAS: a web-based microbial genome annotation system.</title>
        <authorList>
            <person name="Lee D."/>
            <person name="Seo H."/>
            <person name="Park C."/>
            <person name="Park K."/>
        </authorList>
    </citation>
    <scope>NUCLEOTIDE SEQUENCE [LARGE SCALE GENOMIC DNA]</scope>
    <source>
        <strain evidence="4">ATCC 49049 / DSM 4359 / NBRC 107923 / NS-E</strain>
    </source>
</reference>
<feature type="domain" description="DUF4438" evidence="1">
    <location>
        <begin position="29"/>
        <end position="161"/>
    </location>
</feature>
<dbReference type="Proteomes" id="UP000000445">
    <property type="component" value="Chromosome"/>
</dbReference>
<evidence type="ECO:0000313" key="4">
    <source>
        <dbReference type="Proteomes" id="UP000000445"/>
    </source>
</evidence>
<dbReference type="EMBL" id="CP000916">
    <property type="protein sequence ID" value="ACM23659.1"/>
    <property type="molecule type" value="Genomic_DNA"/>
</dbReference>
<name>B9K9M6_THENN</name>
<organism evidence="3 4">
    <name type="scientific">Thermotoga neapolitana (strain ATCC 49049 / DSM 4359 / NBRC 107923 / NS-E)</name>
    <dbReference type="NCBI Taxonomy" id="309803"/>
    <lineage>
        <taxon>Bacteria</taxon>
        <taxon>Thermotogati</taxon>
        <taxon>Thermotogota</taxon>
        <taxon>Thermotogae</taxon>
        <taxon>Thermotogales</taxon>
        <taxon>Thermotogaceae</taxon>
        <taxon>Thermotoga</taxon>
    </lineage>
</organism>
<dbReference type="AlphaFoldDB" id="B9K9M6"/>
<dbReference type="STRING" id="309803.CTN_1483"/>
<feature type="domain" description="DUF4438" evidence="2">
    <location>
        <begin position="162"/>
        <end position="283"/>
    </location>
</feature>
<keyword evidence="4" id="KW-1185">Reference proteome</keyword>
<gene>
    <name evidence="3" type="ordered locus">CTN_1483</name>
</gene>
<dbReference type="Gene3D" id="2.102.30.10">
    <property type="entry name" value="tm1086 (SG structure) domain"/>
    <property type="match status" value="1"/>
</dbReference>
<dbReference type="Gene3D" id="2.40.10.170">
    <property type="match status" value="1"/>
</dbReference>
<dbReference type="Gene3D" id="4.10.1180.10">
    <property type="entry name" value="tm1086 domain"/>
    <property type="match status" value="1"/>
</dbReference>